<evidence type="ECO:0000256" key="6">
    <source>
        <dbReference type="ARBA" id="ARBA00024687"/>
    </source>
</evidence>
<feature type="compositionally biased region" description="Low complexity" evidence="8">
    <location>
        <begin position="1370"/>
        <end position="1395"/>
    </location>
</feature>
<evidence type="ECO:0000313" key="12">
    <source>
        <dbReference type="Proteomes" id="UP000245771"/>
    </source>
</evidence>
<feature type="domain" description="Sec16 Sec23-binding" evidence="9">
    <location>
        <begin position="982"/>
        <end position="1299"/>
    </location>
</feature>
<feature type="compositionally biased region" description="Basic and acidic residues" evidence="8">
    <location>
        <begin position="1663"/>
        <end position="1689"/>
    </location>
</feature>
<keyword evidence="7" id="KW-0653">Protein transport</keyword>
<evidence type="ECO:0000256" key="1">
    <source>
        <dbReference type="ARBA" id="ARBA00004397"/>
    </source>
</evidence>
<feature type="compositionally biased region" description="Polar residues" evidence="8">
    <location>
        <begin position="1262"/>
        <end position="1271"/>
    </location>
</feature>
<feature type="compositionally biased region" description="Polar residues" evidence="8">
    <location>
        <begin position="22"/>
        <end position="34"/>
    </location>
</feature>
<feature type="region of interest" description="Disordered" evidence="8">
    <location>
        <begin position="1352"/>
        <end position="1410"/>
    </location>
</feature>
<feature type="compositionally biased region" description="Acidic residues" evidence="8">
    <location>
        <begin position="1638"/>
        <end position="1648"/>
    </location>
</feature>
<organism evidence="11 12">
    <name type="scientific">Meira miltonrushii</name>
    <dbReference type="NCBI Taxonomy" id="1280837"/>
    <lineage>
        <taxon>Eukaryota</taxon>
        <taxon>Fungi</taxon>
        <taxon>Dikarya</taxon>
        <taxon>Basidiomycota</taxon>
        <taxon>Ustilaginomycotina</taxon>
        <taxon>Exobasidiomycetes</taxon>
        <taxon>Exobasidiales</taxon>
        <taxon>Brachybasidiaceae</taxon>
        <taxon>Meira</taxon>
    </lineage>
</organism>
<feature type="compositionally biased region" description="Low complexity" evidence="8">
    <location>
        <begin position="7"/>
        <end position="21"/>
    </location>
</feature>
<feature type="domain" description="Sec16 central conserved" evidence="10">
    <location>
        <begin position="780"/>
        <end position="930"/>
    </location>
</feature>
<keyword evidence="7" id="KW-0072">Autophagy</keyword>
<dbReference type="GeneID" id="37024882"/>
<dbReference type="InterPro" id="IPR024340">
    <property type="entry name" value="Sec16_CCD"/>
</dbReference>
<feature type="compositionally biased region" description="Polar residues" evidence="8">
    <location>
        <begin position="479"/>
        <end position="490"/>
    </location>
</feature>
<sequence length="1902" mass="204238">MDSTVHTPASTAETAATTPASQDGSTISQNNPNSRLGGHAAKQSVANAAMLFAGGSDDPFASFGAIEEEPELAAEAVESHDPFSTNGHAPAQDQHNNGSSSLGHTNVTESHNIPSNLAIPSNNADQATASLASPHTPSNLFADKSSSDLFGPPNPTGNDDWLGGDAAQEPANDSHQQQVDHYGQYDQSGHANHYSQEGYNAYAPQDSNGQQGYEQQYAYNNYDQSQQQYPGHEQHQYTGYEQPQEQAGYDQGQYAGYAAQQDNGYHQHQYSGYDQQQYTGYDQNQYAGYDQHSQNGYQPQSTGYDQQQQTGYQPQNTAYEQPQQNEYQPQNQAYDHQQYAAYNGYAPQQQGGYEAYNELQPQAGHDYYAQQQEQHTAYDQQQSDYGQQQQQPTYSAYEPQHGAQEQQPEYGHQDHNPEHQQQTEYGAYEQQPQQETKGHDQQQPSYAAYDPETTEINSGFEGYTQGYPTEAGQDHSDQKNYSGTQASSAYDHSEPVNLESAPNEPFAGSNGGIEGGVEEGIVAQDVYGNEEGHVSQIGLDNSDTLDAEGLTGSQEPKNDFFEVSGPNQNGEKERGVDAYNPEDQSNGYAPNPYAPQYGQSIEGVDHEQSSLQDRRPSQGTYSSYAPEDQASYAPPSHTSEQAYAPYAPSQSQPEEQLYNPYAPSTQGYTPYAPAEDQANVSYAPPSQSEENAYAPYAPQSHAEDNAYTPYTPAGQVDDYGFATNATQSAATTNEYSAYAPTSQSSAYEQTPYGADRALSSYGGSHSGAQQHETNPGRAKIPLACFSIDGKLITYFPTSSVSNQDLANGSSFGNGYGALQGSTPSQVTIRSLSSVIPSTTYATSMKPSSCPGPLFEIGGSQISALSRATGSAASTNKNKKAALIKHLQDAANDLSSGLSYYQASKHAFELKRQEDRILLIRILSLLLEHDGNMTSNTAFDKAVIDLMLAEDSDQSHASTEQHANSTSASVVPSQEERKVLREVEHCLIKGERRDAVTLAKDNKLWTHAVIIASGMDKDTWQDVVRSFMDETLDDRSDQTLKTAYGLFSGQDVKATYDLFRPKQSLNTFSAPTVGVEHDENSEAAKQSLERRKDWKRSVAMILANRSSSDLSHLTAIGDGLSVGGWLEGAHVCYLLSLPTSGVDGFDGPGGARLTLLGTHSPAASSAYLRDLDAIILTEVLEFALSLRTVPKGGEQFQGLPHLQAYRIVHALFLAEMGETKKALKYCEAITNLLKSGKMNKYYHPGLLQHLQELSDRLSGGDGKNSSPNSAGSGSWAKKKPTMDGVWGALENRFTKFIAGEDDASNTSKDSATAAGQNGSTGKTNNQVGAFTHYSAITPEATSRDVSRVQSYTDFHNSSSGQHPYNAYGGLSSSHAPPHSTSSNASFSRPASRASSTLDVHGSTGRSIVSPLSQAHQSNAGYVSYGYANRNPASASATMTTNSSSTEEQAYSDWPTSAGPSHRSRDHSHLSRGMDSSFETESFEGPYKTSTTRNAPWNDGSSFSGGDSTLHAPHANGHGAEGSYEEDGGQTTGESDRYGASSNYTTSEGQPYYGYEAHGATESTFVSNVDHDLNDGGEGQDLLSPMDALGGTPTPTFNTYAPHSNARQNRHIDDDDDDDDLGFGNTGNKRVQRNAAGQNNEDDMNGEDDSSPGVTPKASTYDQKMGGRGESEGDKSTDSAKTVDKQSDEQKPSSWFGIGRLWGSRKGTPDPTEAKATKAHMGNESSFYYDKELKRWVNKAAGDTPQAATPPPPPPRAATASPSVGRPMGAPPLREAQRAVSSSHLAGSGGPPPARSSPFSPPPRSSTSSTISELGEDGEGEPGNASPPVRPPNYSTLSTGSSGPRARSNLADHSQPPALQSNRSFSAMSDASAAGGATGSAPPRPPPGGSMKKKPISKRYVRVD</sequence>
<feature type="compositionally biased region" description="Polar residues" evidence="8">
    <location>
        <begin position="1591"/>
        <end position="1605"/>
    </location>
</feature>
<evidence type="ECO:0000256" key="4">
    <source>
        <dbReference type="ARBA" id="ARBA00022824"/>
    </source>
</evidence>
<keyword evidence="12" id="KW-1185">Reference proteome</keyword>
<dbReference type="Gene3D" id="1.25.40.1030">
    <property type="match status" value="1"/>
</dbReference>
<proteinExistence type="inferred from homology"/>
<feature type="compositionally biased region" description="Polar residues" evidence="8">
    <location>
        <begin position="1303"/>
        <end position="1325"/>
    </location>
</feature>
<comment type="similarity">
    <text evidence="2 7">Belongs to the SEC16 family.</text>
</comment>
<dbReference type="STRING" id="1280837.A0A316V7K0"/>
<dbReference type="PANTHER" id="PTHR13402">
    <property type="entry name" value="RGPR-RELATED"/>
    <property type="match status" value="1"/>
</dbReference>
<feature type="compositionally biased region" description="Polar residues" evidence="8">
    <location>
        <begin position="1831"/>
        <end position="1840"/>
    </location>
</feature>
<dbReference type="GO" id="GO:0006914">
    <property type="term" value="P:autophagy"/>
    <property type="evidence" value="ECO:0007669"/>
    <property type="project" value="UniProtKB-KW"/>
</dbReference>
<dbReference type="CDD" id="cd09233">
    <property type="entry name" value="ACE1-Sec16-like"/>
    <property type="match status" value="1"/>
</dbReference>
<feature type="compositionally biased region" description="Low complexity" evidence="8">
    <location>
        <begin position="1431"/>
        <end position="1444"/>
    </location>
</feature>
<feature type="region of interest" description="Disordered" evidence="8">
    <location>
        <begin position="1736"/>
        <end position="1902"/>
    </location>
</feature>
<feature type="region of interest" description="Disordered" evidence="8">
    <location>
        <begin position="373"/>
        <end position="516"/>
    </location>
</feature>
<dbReference type="Proteomes" id="UP000245771">
    <property type="component" value="Unassembled WGS sequence"/>
</dbReference>
<evidence type="ECO:0000256" key="7">
    <source>
        <dbReference type="RuleBase" id="RU364101"/>
    </source>
</evidence>
<feature type="region of interest" description="Disordered" evidence="8">
    <location>
        <begin position="1299"/>
        <end position="1325"/>
    </location>
</feature>
<feature type="compositionally biased region" description="Polar residues" evidence="8">
    <location>
        <begin position="82"/>
        <end position="139"/>
    </location>
</feature>
<evidence type="ECO:0000256" key="3">
    <source>
        <dbReference type="ARBA" id="ARBA00022448"/>
    </source>
</evidence>
<evidence type="ECO:0000259" key="10">
    <source>
        <dbReference type="Pfam" id="PF12932"/>
    </source>
</evidence>
<dbReference type="GO" id="GO:0070973">
    <property type="term" value="P:protein localization to endoplasmic reticulum exit site"/>
    <property type="evidence" value="ECO:0007669"/>
    <property type="project" value="TreeGrafter"/>
</dbReference>
<evidence type="ECO:0000256" key="5">
    <source>
        <dbReference type="ARBA" id="ARBA00022892"/>
    </source>
</evidence>
<feature type="compositionally biased region" description="Polar residues" evidence="8">
    <location>
        <begin position="761"/>
        <end position="773"/>
    </location>
</feature>
<feature type="compositionally biased region" description="Polar residues" evidence="8">
    <location>
        <begin position="171"/>
        <end position="198"/>
    </location>
</feature>
<feature type="compositionally biased region" description="Low complexity" evidence="8">
    <location>
        <begin position="378"/>
        <end position="391"/>
    </location>
</feature>
<comment type="subcellular location">
    <subcellularLocation>
        <location evidence="1">Endoplasmic reticulum membrane</location>
        <topology evidence="1">Peripheral membrane protein</topology>
        <orientation evidence="1">Cytoplasmic side</orientation>
    </subcellularLocation>
</comment>
<keyword evidence="3 7" id="KW-0813">Transport</keyword>
<feature type="compositionally biased region" description="Pro residues" evidence="8">
    <location>
        <begin position="1788"/>
        <end position="1802"/>
    </location>
</feature>
<dbReference type="GO" id="GO:0016192">
    <property type="term" value="P:vesicle-mediated transport"/>
    <property type="evidence" value="ECO:0007669"/>
    <property type="project" value="UniProtKB-KW"/>
</dbReference>
<feature type="compositionally biased region" description="Polar residues" evidence="8">
    <location>
        <begin position="1352"/>
        <end position="1361"/>
    </location>
</feature>
<dbReference type="GO" id="GO:0015031">
    <property type="term" value="P:protein transport"/>
    <property type="evidence" value="ECO:0007669"/>
    <property type="project" value="UniProtKB-KW"/>
</dbReference>
<keyword evidence="4 7" id="KW-0256">Endoplasmic reticulum</keyword>
<name>A0A316V7K0_9BASI</name>
<feature type="region of interest" description="Disordered" evidence="8">
    <location>
        <begin position="1"/>
        <end position="41"/>
    </location>
</feature>
<evidence type="ECO:0000256" key="2">
    <source>
        <dbReference type="ARBA" id="ARBA00005927"/>
    </source>
</evidence>
<feature type="compositionally biased region" description="Polar residues" evidence="8">
    <location>
        <begin position="1538"/>
        <end position="1547"/>
    </location>
</feature>
<feature type="compositionally biased region" description="Low complexity" evidence="8">
    <location>
        <begin position="1864"/>
        <end position="1879"/>
    </location>
</feature>
<feature type="compositionally biased region" description="Basic and acidic residues" evidence="8">
    <location>
        <begin position="603"/>
        <end position="616"/>
    </location>
</feature>
<feature type="compositionally biased region" description="Polar residues" evidence="8">
    <location>
        <begin position="419"/>
        <end position="445"/>
    </location>
</feature>
<evidence type="ECO:0000256" key="8">
    <source>
        <dbReference type="SAM" id="MobiDB-lite"/>
    </source>
</evidence>
<feature type="compositionally biased region" description="Polar residues" evidence="8">
    <location>
        <begin position="1486"/>
        <end position="1505"/>
    </location>
</feature>
<feature type="region of interest" description="Disordered" evidence="8">
    <location>
        <begin position="57"/>
        <end position="215"/>
    </location>
</feature>
<feature type="region of interest" description="Disordered" evidence="8">
    <location>
        <begin position="1431"/>
        <end position="1724"/>
    </location>
</feature>
<dbReference type="EMBL" id="KZ819608">
    <property type="protein sequence ID" value="PWN31455.1"/>
    <property type="molecule type" value="Genomic_DNA"/>
</dbReference>
<dbReference type="PANTHER" id="PTHR13402:SF6">
    <property type="entry name" value="SECRETORY 16, ISOFORM I"/>
    <property type="match status" value="1"/>
</dbReference>
<protein>
    <recommendedName>
        <fullName evidence="7">Protein transport protein sec16</fullName>
    </recommendedName>
</protein>
<keyword evidence="7" id="KW-0472">Membrane</keyword>
<feature type="region of interest" description="Disordered" evidence="8">
    <location>
        <begin position="286"/>
        <end position="314"/>
    </location>
</feature>
<keyword evidence="5 7" id="KW-0931">ER-Golgi transport</keyword>
<comment type="function">
    <text evidence="6 7">Involved in the initiation of assembly of the COPII coat required for the formation of transport vesicles from the endoplasmic reticulum (ER) and the selection of cargo molecules. Also involved in autophagy.</text>
</comment>
<gene>
    <name evidence="11" type="ORF">FA14DRAFT_94198</name>
</gene>
<dbReference type="InterPro" id="IPR024298">
    <property type="entry name" value="Sec16_Sec23-bd"/>
</dbReference>
<feature type="region of interest" description="Disordered" evidence="8">
    <location>
        <begin position="953"/>
        <end position="973"/>
    </location>
</feature>
<dbReference type="Pfam" id="PF12931">
    <property type="entry name" value="TPR_Sec16"/>
    <property type="match status" value="1"/>
</dbReference>
<dbReference type="InParanoid" id="A0A316V7K0"/>
<evidence type="ECO:0000259" key="9">
    <source>
        <dbReference type="Pfam" id="PF12931"/>
    </source>
</evidence>
<feature type="region of interest" description="Disordered" evidence="8">
    <location>
        <begin position="528"/>
        <end position="672"/>
    </location>
</feature>
<dbReference type="RefSeq" id="XP_025351757.1">
    <property type="nucleotide sequence ID" value="XM_025503101.1"/>
</dbReference>
<feature type="region of interest" description="Disordered" evidence="8">
    <location>
        <begin position="1254"/>
        <end position="1278"/>
    </location>
</feature>
<dbReference type="Pfam" id="PF12932">
    <property type="entry name" value="Sec16"/>
    <property type="match status" value="1"/>
</dbReference>
<feature type="compositionally biased region" description="Polar residues" evidence="8">
    <location>
        <begin position="205"/>
        <end position="215"/>
    </location>
</feature>
<dbReference type="OrthoDB" id="8918678at2759"/>
<feature type="compositionally biased region" description="Basic residues" evidence="8">
    <location>
        <begin position="1889"/>
        <end position="1902"/>
    </location>
</feature>
<dbReference type="GO" id="GO:0012507">
    <property type="term" value="C:ER to Golgi transport vesicle membrane"/>
    <property type="evidence" value="ECO:0007669"/>
    <property type="project" value="TreeGrafter"/>
</dbReference>
<dbReference type="GO" id="GO:0005789">
    <property type="term" value="C:endoplasmic reticulum membrane"/>
    <property type="evidence" value="ECO:0007669"/>
    <property type="project" value="UniProtKB-SubCell"/>
</dbReference>
<dbReference type="GO" id="GO:0070971">
    <property type="term" value="C:endoplasmic reticulum exit site"/>
    <property type="evidence" value="ECO:0007669"/>
    <property type="project" value="TreeGrafter"/>
</dbReference>
<feature type="region of interest" description="Disordered" evidence="8">
    <location>
        <begin position="756"/>
        <end position="775"/>
    </location>
</feature>
<accession>A0A316V7K0</accession>
<evidence type="ECO:0000313" key="11">
    <source>
        <dbReference type="EMBL" id="PWN31455.1"/>
    </source>
</evidence>
<dbReference type="GO" id="GO:0007030">
    <property type="term" value="P:Golgi organization"/>
    <property type="evidence" value="ECO:0007669"/>
    <property type="project" value="TreeGrafter"/>
</dbReference>
<feature type="compositionally biased region" description="Low complexity" evidence="8">
    <location>
        <begin position="298"/>
        <end position="314"/>
    </location>
</feature>
<feature type="compositionally biased region" description="Polar residues" evidence="8">
    <location>
        <begin position="954"/>
        <end position="971"/>
    </location>
</feature>
<reference evidence="11 12" key="1">
    <citation type="journal article" date="2018" name="Mol. Biol. Evol.">
        <title>Broad Genomic Sampling Reveals a Smut Pathogenic Ancestry of the Fungal Clade Ustilaginomycotina.</title>
        <authorList>
            <person name="Kijpornyongpan T."/>
            <person name="Mondo S.J."/>
            <person name="Barry K."/>
            <person name="Sandor L."/>
            <person name="Lee J."/>
            <person name="Lipzen A."/>
            <person name="Pangilinan J."/>
            <person name="LaButti K."/>
            <person name="Hainaut M."/>
            <person name="Henrissat B."/>
            <person name="Grigoriev I.V."/>
            <person name="Spatafora J.W."/>
            <person name="Aime M.C."/>
        </authorList>
    </citation>
    <scope>NUCLEOTIDE SEQUENCE [LARGE SCALE GENOMIC DNA]</scope>
    <source>
        <strain evidence="11 12">MCA 3882</strain>
    </source>
</reference>